<keyword evidence="3" id="KW-1185">Reference proteome</keyword>
<gene>
    <name evidence="2" type="ORF">LIER_34283</name>
</gene>
<protein>
    <submittedName>
        <fullName evidence="2">Uncharacterized protein</fullName>
    </submittedName>
</protein>
<comment type="caution">
    <text evidence="2">The sequence shown here is derived from an EMBL/GenBank/DDBJ whole genome shotgun (WGS) entry which is preliminary data.</text>
</comment>
<dbReference type="Proteomes" id="UP001454036">
    <property type="component" value="Unassembled WGS sequence"/>
</dbReference>
<evidence type="ECO:0000256" key="1">
    <source>
        <dbReference type="SAM" id="MobiDB-lite"/>
    </source>
</evidence>
<proteinExistence type="predicted"/>
<accession>A0AAV3S273</accession>
<organism evidence="2 3">
    <name type="scientific">Lithospermum erythrorhizon</name>
    <name type="common">Purple gromwell</name>
    <name type="synonym">Lithospermum officinale var. erythrorhizon</name>
    <dbReference type="NCBI Taxonomy" id="34254"/>
    <lineage>
        <taxon>Eukaryota</taxon>
        <taxon>Viridiplantae</taxon>
        <taxon>Streptophyta</taxon>
        <taxon>Embryophyta</taxon>
        <taxon>Tracheophyta</taxon>
        <taxon>Spermatophyta</taxon>
        <taxon>Magnoliopsida</taxon>
        <taxon>eudicotyledons</taxon>
        <taxon>Gunneridae</taxon>
        <taxon>Pentapetalae</taxon>
        <taxon>asterids</taxon>
        <taxon>lamiids</taxon>
        <taxon>Boraginales</taxon>
        <taxon>Boraginaceae</taxon>
        <taxon>Boraginoideae</taxon>
        <taxon>Lithospermeae</taxon>
        <taxon>Lithospermum</taxon>
    </lineage>
</organism>
<evidence type="ECO:0000313" key="2">
    <source>
        <dbReference type="EMBL" id="GAA0186995.1"/>
    </source>
</evidence>
<reference evidence="2 3" key="1">
    <citation type="submission" date="2024-01" db="EMBL/GenBank/DDBJ databases">
        <title>The complete chloroplast genome sequence of Lithospermum erythrorhizon: insights into the phylogenetic relationship among Boraginaceae species and the maternal lineages of purple gromwells.</title>
        <authorList>
            <person name="Okada T."/>
            <person name="Watanabe K."/>
        </authorList>
    </citation>
    <scope>NUCLEOTIDE SEQUENCE [LARGE SCALE GENOMIC DNA]</scope>
</reference>
<sequence length="100" mass="11646">MEEARYFPRFTSFIAGAEPKGIMTQSPTLWRFVARHLIKDQANRRASEAEQRFKAVEEALPGRIERVIDEYQRSEEFRMEADEEEETSPPEPTDNDAPTL</sequence>
<dbReference type="EMBL" id="BAABME010014231">
    <property type="protein sequence ID" value="GAA0186995.1"/>
    <property type="molecule type" value="Genomic_DNA"/>
</dbReference>
<name>A0AAV3S273_LITER</name>
<dbReference type="AlphaFoldDB" id="A0AAV3S273"/>
<evidence type="ECO:0000313" key="3">
    <source>
        <dbReference type="Proteomes" id="UP001454036"/>
    </source>
</evidence>
<feature type="region of interest" description="Disordered" evidence="1">
    <location>
        <begin position="72"/>
        <end position="100"/>
    </location>
</feature>